<dbReference type="Pfam" id="PF03724">
    <property type="entry name" value="META"/>
    <property type="match status" value="1"/>
</dbReference>
<dbReference type="PANTHER" id="PTHR35535:SF2">
    <property type="entry name" value="DUF306 DOMAIN-CONTAINING PROTEIN"/>
    <property type="match status" value="1"/>
</dbReference>
<dbReference type="OrthoDB" id="880459at2"/>
<dbReference type="AlphaFoldDB" id="A0A2W2B7H0"/>
<keyword evidence="3" id="KW-1185">Reference proteome</keyword>
<dbReference type="EMBL" id="QKTW01000021">
    <property type="protein sequence ID" value="PZF71967.1"/>
    <property type="molecule type" value="Genomic_DNA"/>
</dbReference>
<dbReference type="InterPro" id="IPR053147">
    <property type="entry name" value="Hsp_HslJ-like"/>
</dbReference>
<dbReference type="PANTHER" id="PTHR35535">
    <property type="entry name" value="HEAT SHOCK PROTEIN HSLJ"/>
    <property type="match status" value="1"/>
</dbReference>
<dbReference type="InterPro" id="IPR005184">
    <property type="entry name" value="DUF306_Meta_HslJ"/>
</dbReference>
<accession>A0A2W2B7H0</accession>
<sequence>MRYVISFATCIFLMSCSASKHEESSSGISKDALSHLQNTRWELHNLPDTSLPKMQKPVFIIFSKNGLSLNGYAGCNSFHGSYKTDEKGLHIGNLAMTKMMCEYSAVEQKFLHAVGTADNFIIHGQEMELLSNDKPVASFTAVHLQ</sequence>
<organism evidence="2 3">
    <name type="scientific">Taibaiella soli</name>
    <dbReference type="NCBI Taxonomy" id="1649169"/>
    <lineage>
        <taxon>Bacteria</taxon>
        <taxon>Pseudomonadati</taxon>
        <taxon>Bacteroidota</taxon>
        <taxon>Chitinophagia</taxon>
        <taxon>Chitinophagales</taxon>
        <taxon>Chitinophagaceae</taxon>
        <taxon>Taibaiella</taxon>
    </lineage>
</organism>
<dbReference type="Gene3D" id="2.40.128.270">
    <property type="match status" value="1"/>
</dbReference>
<dbReference type="RefSeq" id="WP_110999909.1">
    <property type="nucleotide sequence ID" value="NZ_QKTW01000021.1"/>
</dbReference>
<comment type="caution">
    <text evidence="2">The sequence shown here is derived from an EMBL/GenBank/DDBJ whole genome shotgun (WGS) entry which is preliminary data.</text>
</comment>
<evidence type="ECO:0000259" key="1">
    <source>
        <dbReference type="Pfam" id="PF03724"/>
    </source>
</evidence>
<dbReference type="PROSITE" id="PS51257">
    <property type="entry name" value="PROKAR_LIPOPROTEIN"/>
    <property type="match status" value="1"/>
</dbReference>
<dbReference type="InterPro" id="IPR038670">
    <property type="entry name" value="HslJ-like_sf"/>
</dbReference>
<evidence type="ECO:0000313" key="3">
    <source>
        <dbReference type="Proteomes" id="UP000248745"/>
    </source>
</evidence>
<proteinExistence type="predicted"/>
<protein>
    <recommendedName>
        <fullName evidence="1">DUF306 domain-containing protein</fullName>
    </recommendedName>
</protein>
<evidence type="ECO:0000313" key="2">
    <source>
        <dbReference type="EMBL" id="PZF71967.1"/>
    </source>
</evidence>
<feature type="domain" description="DUF306" evidence="1">
    <location>
        <begin position="35"/>
        <end position="139"/>
    </location>
</feature>
<gene>
    <name evidence="2" type="ORF">DN068_15775</name>
</gene>
<name>A0A2W2B7H0_9BACT</name>
<reference evidence="2 3" key="1">
    <citation type="submission" date="2018-06" db="EMBL/GenBank/DDBJ databases">
        <title>Mucibacter soli gen. nov., sp. nov., a new member of the family Chitinophagaceae producing mucin.</title>
        <authorList>
            <person name="Kim M.-K."/>
            <person name="Park S."/>
            <person name="Kim T.-S."/>
            <person name="Joung Y."/>
            <person name="Han J.-H."/>
            <person name="Kim S.B."/>
        </authorList>
    </citation>
    <scope>NUCLEOTIDE SEQUENCE [LARGE SCALE GENOMIC DNA]</scope>
    <source>
        <strain evidence="2 3">R1-15</strain>
    </source>
</reference>
<dbReference type="Proteomes" id="UP000248745">
    <property type="component" value="Unassembled WGS sequence"/>
</dbReference>